<proteinExistence type="predicted"/>
<organism evidence="1">
    <name type="scientific">Trepomonas sp. PC1</name>
    <dbReference type="NCBI Taxonomy" id="1076344"/>
    <lineage>
        <taxon>Eukaryota</taxon>
        <taxon>Metamonada</taxon>
        <taxon>Diplomonadida</taxon>
        <taxon>Hexamitidae</taxon>
        <taxon>Hexamitinae</taxon>
        <taxon>Trepomonas</taxon>
    </lineage>
</organism>
<dbReference type="AlphaFoldDB" id="A0A146KFL5"/>
<evidence type="ECO:0000313" key="1">
    <source>
        <dbReference type="EMBL" id="JAP94079.1"/>
    </source>
</evidence>
<feature type="non-terminal residue" evidence="1">
    <location>
        <position position="1"/>
    </location>
</feature>
<accession>A0A146KFL5</accession>
<feature type="non-terminal residue" evidence="1">
    <location>
        <position position="98"/>
    </location>
</feature>
<dbReference type="EMBL" id="GDID01002527">
    <property type="protein sequence ID" value="JAP94079.1"/>
    <property type="molecule type" value="Transcribed_RNA"/>
</dbReference>
<sequence length="98" mass="10879">ALNNNGGFKVNVPLCIVGITHWHGADFQKGMALDMIIEALRNVMVEEPGFGHGIGLITGQNPAQIRQFALQSQSYVCPECKANHAWLMKRFNESQKKI</sequence>
<name>A0A146KFL5_9EUKA</name>
<gene>
    <name evidence="1" type="ORF">TPC1_13392</name>
</gene>
<reference evidence="1" key="1">
    <citation type="submission" date="2015-07" db="EMBL/GenBank/DDBJ databases">
        <title>Adaptation to a free-living lifestyle via gene acquisitions in the diplomonad Trepomonas sp. PC1.</title>
        <authorList>
            <person name="Xu F."/>
            <person name="Jerlstrom-Hultqvist J."/>
            <person name="Kolisko M."/>
            <person name="Simpson A.G.B."/>
            <person name="Roger A.J."/>
            <person name="Svard S.G."/>
            <person name="Andersson J.O."/>
        </authorList>
    </citation>
    <scope>NUCLEOTIDE SEQUENCE</scope>
    <source>
        <strain evidence="1">PC1</strain>
    </source>
</reference>
<protein>
    <submittedName>
        <fullName evidence="1">Ubiquitin-conjugating enzyme E2</fullName>
    </submittedName>
</protein>